<evidence type="ECO:0000313" key="6">
    <source>
        <dbReference type="Proteomes" id="UP001608902"/>
    </source>
</evidence>
<dbReference type="Proteomes" id="UP001608902">
    <property type="component" value="Unassembled WGS sequence"/>
</dbReference>
<evidence type="ECO:0000313" key="5">
    <source>
        <dbReference type="EMBL" id="MFH4980316.1"/>
    </source>
</evidence>
<evidence type="ECO:0000256" key="4">
    <source>
        <dbReference type="ARBA" id="ARBA00022729"/>
    </source>
</evidence>
<dbReference type="GO" id="GO:0005576">
    <property type="term" value="C:extracellular region"/>
    <property type="evidence" value="ECO:0007669"/>
    <property type="project" value="UniProtKB-SubCell"/>
</dbReference>
<dbReference type="PANTHER" id="PTHR21700">
    <property type="entry name" value="TRANSTHYRETIN-LIKE FAMILY PROTEIN-RELATED"/>
    <property type="match status" value="1"/>
</dbReference>
<sequence>MEDFDMLLIVIMFGIDDFMAEGRTDENGQFKLSGIEYEISTIEPKLNIYHDCNDGWTPCQRKLSMLIPQLYVTIGAVPNNTYDIGNIELSGKNPGEERDCFNK</sequence>
<keyword evidence="3" id="KW-0964">Secreted</keyword>
<dbReference type="PANTHER" id="PTHR21700:SF3">
    <property type="entry name" value="TRANSTHYRETIN-LIKE PROTEIN 5"/>
    <property type="match status" value="1"/>
</dbReference>
<comment type="similarity">
    <text evidence="2">Belongs to the nematode transthyretin-like family.</text>
</comment>
<dbReference type="AlphaFoldDB" id="A0ABD6EKM7"/>
<proteinExistence type="inferred from homology"/>
<reference evidence="5 6" key="1">
    <citation type="submission" date="2024-08" db="EMBL/GenBank/DDBJ databases">
        <title>Gnathostoma spinigerum genome.</title>
        <authorList>
            <person name="Gonzalez-Bertolin B."/>
            <person name="Monzon S."/>
            <person name="Zaballos A."/>
            <person name="Jimenez P."/>
            <person name="Dekumyoy P."/>
            <person name="Varona S."/>
            <person name="Cuesta I."/>
            <person name="Sumanam S."/>
            <person name="Adisakwattana P."/>
            <person name="Gasser R.B."/>
            <person name="Hernandez-Gonzalez A."/>
            <person name="Young N.D."/>
            <person name="Perteguer M.J."/>
        </authorList>
    </citation>
    <scope>NUCLEOTIDE SEQUENCE [LARGE SCALE GENOMIC DNA]</scope>
    <source>
        <strain evidence="5">AL3</strain>
        <tissue evidence="5">Liver</tissue>
    </source>
</reference>
<accession>A0ABD6EKM7</accession>
<dbReference type="Pfam" id="PF01060">
    <property type="entry name" value="TTR-52"/>
    <property type="match status" value="1"/>
</dbReference>
<comment type="subcellular location">
    <subcellularLocation>
        <location evidence="1">Secreted</location>
    </subcellularLocation>
</comment>
<name>A0ABD6EKM7_9BILA</name>
<evidence type="ECO:0000256" key="2">
    <source>
        <dbReference type="ARBA" id="ARBA00010112"/>
    </source>
</evidence>
<protein>
    <recommendedName>
        <fullName evidence="7">Transthyretin-like family protein</fullName>
    </recommendedName>
</protein>
<dbReference type="EMBL" id="JBGFUD010005390">
    <property type="protein sequence ID" value="MFH4980316.1"/>
    <property type="molecule type" value="Genomic_DNA"/>
</dbReference>
<evidence type="ECO:0000256" key="1">
    <source>
        <dbReference type="ARBA" id="ARBA00004613"/>
    </source>
</evidence>
<dbReference type="Gene3D" id="2.60.40.3330">
    <property type="match status" value="1"/>
</dbReference>
<gene>
    <name evidence="5" type="ORF">AB6A40_007025</name>
</gene>
<keyword evidence="6" id="KW-1185">Reference proteome</keyword>
<comment type="caution">
    <text evidence="5">The sequence shown here is derived from an EMBL/GenBank/DDBJ whole genome shotgun (WGS) entry which is preliminary data.</text>
</comment>
<organism evidence="5 6">
    <name type="scientific">Gnathostoma spinigerum</name>
    <dbReference type="NCBI Taxonomy" id="75299"/>
    <lineage>
        <taxon>Eukaryota</taxon>
        <taxon>Metazoa</taxon>
        <taxon>Ecdysozoa</taxon>
        <taxon>Nematoda</taxon>
        <taxon>Chromadorea</taxon>
        <taxon>Rhabditida</taxon>
        <taxon>Spirurina</taxon>
        <taxon>Gnathostomatomorpha</taxon>
        <taxon>Gnathostomatoidea</taxon>
        <taxon>Gnathostomatidae</taxon>
        <taxon>Gnathostoma</taxon>
    </lineage>
</organism>
<evidence type="ECO:0000256" key="3">
    <source>
        <dbReference type="ARBA" id="ARBA00022525"/>
    </source>
</evidence>
<keyword evidence="4" id="KW-0732">Signal</keyword>
<evidence type="ECO:0008006" key="7">
    <source>
        <dbReference type="Google" id="ProtNLM"/>
    </source>
</evidence>
<dbReference type="InterPro" id="IPR001534">
    <property type="entry name" value="Transthyretin-like"/>
</dbReference>
<dbReference type="InterPro" id="IPR038479">
    <property type="entry name" value="Transthyretin-like_sf"/>
</dbReference>